<dbReference type="Proteomes" id="UP000596742">
    <property type="component" value="Unassembled WGS sequence"/>
</dbReference>
<keyword evidence="5" id="KW-1185">Reference proteome</keyword>
<dbReference type="InterPro" id="IPR004963">
    <property type="entry name" value="PAE/NOTUM"/>
</dbReference>
<dbReference type="InterPro" id="IPR011042">
    <property type="entry name" value="6-blade_b-propeller_TolB-like"/>
</dbReference>
<accession>A0A8B6G1C6</accession>
<dbReference type="SUPFAM" id="SSF53474">
    <property type="entry name" value="alpha/beta-Hydrolases"/>
    <property type="match status" value="1"/>
</dbReference>
<dbReference type="EMBL" id="UYJE01007720">
    <property type="protein sequence ID" value="VDI57302.1"/>
    <property type="molecule type" value="Genomic_DNA"/>
</dbReference>
<feature type="transmembrane region" description="Helical" evidence="3">
    <location>
        <begin position="62"/>
        <end position="82"/>
    </location>
</feature>
<keyword evidence="3" id="KW-0812">Transmembrane</keyword>
<evidence type="ECO:0000313" key="5">
    <source>
        <dbReference type="Proteomes" id="UP000596742"/>
    </source>
</evidence>
<evidence type="ECO:0000256" key="1">
    <source>
        <dbReference type="ARBA" id="ARBA00010213"/>
    </source>
</evidence>
<dbReference type="Pfam" id="PF00058">
    <property type="entry name" value="Ldl_recept_b"/>
    <property type="match status" value="1"/>
</dbReference>
<organism evidence="4 5">
    <name type="scientific">Mytilus galloprovincialis</name>
    <name type="common">Mediterranean mussel</name>
    <dbReference type="NCBI Taxonomy" id="29158"/>
    <lineage>
        <taxon>Eukaryota</taxon>
        <taxon>Metazoa</taxon>
        <taxon>Spiralia</taxon>
        <taxon>Lophotrochozoa</taxon>
        <taxon>Mollusca</taxon>
        <taxon>Bivalvia</taxon>
        <taxon>Autobranchia</taxon>
        <taxon>Pteriomorphia</taxon>
        <taxon>Mytilida</taxon>
        <taxon>Mytiloidea</taxon>
        <taxon>Mytilidae</taxon>
        <taxon>Mytilinae</taxon>
        <taxon>Mytilus</taxon>
    </lineage>
</organism>
<dbReference type="OrthoDB" id="2015280at2759"/>
<dbReference type="PROSITE" id="PS51120">
    <property type="entry name" value="LDLRB"/>
    <property type="match status" value="1"/>
</dbReference>
<sequence>MNEETNTKKIATEAAREIKIDISPIMGHGTKGEDVKMAMTFVPLSNFRRPQVRSMSCGCQRIYVQLIGFLIFVLLIAVIRMISNMRVVFVQYHMASDTDGELVLLPVEFAASRGAFCLDGSPPGYYIRYGKSPNINKWIIYLPGGAWCTSKEECYSRSFTDLGSSMDAPALSAFGGILSASETDNPDFHKWNMVKFLYCDGSSYLGNRSRTVEYKSKQIYLRGFPVFVALIDHLIKHTDLSSADNVILAGTSAGGIGALINGDFLRDKLSSVESLHVLLDGAMFPDQPSYTGEHIMANLLKKTFYFHNIKDSVSIKDCTSELKISEQWACLQPDYYYKHVYTPAFFIQSLHDTWFSAHALGVQCSSKGCKASEIQIINVSRQNFHSIFKNVMLSKGDGLFVSSCPFHWVLLKSTFYENLNINGTTVADAVGHFTYADKTEEIRPLLLFADPLEIDAVELDTWTNITITHGLHNARSVDYHYEKGLIFWTDAQDRHISVTGVENNFLRKNEAIVKTKMGSSYGMAVDWINDHIYWTDATFQSIQVVNLQGGNRRTLIDYLIEKPMCIAVHPSDGYVIKI</sequence>
<feature type="repeat" description="LDL-receptor class B" evidence="2">
    <location>
        <begin position="530"/>
        <end position="572"/>
    </location>
</feature>
<evidence type="ECO:0000256" key="2">
    <source>
        <dbReference type="PROSITE-ProRule" id="PRU00461"/>
    </source>
</evidence>
<dbReference type="PANTHER" id="PTHR21562:SF67">
    <property type="entry name" value="PECTIN ACETYLESTERASE"/>
    <property type="match status" value="1"/>
</dbReference>
<comment type="similarity">
    <text evidence="1">Belongs to the pectinacetylesterase family. Notum subfamily.</text>
</comment>
<dbReference type="GO" id="GO:0016787">
    <property type="term" value="F:hydrolase activity"/>
    <property type="evidence" value="ECO:0007669"/>
    <property type="project" value="InterPro"/>
</dbReference>
<evidence type="ECO:0000313" key="4">
    <source>
        <dbReference type="EMBL" id="VDI57302.1"/>
    </source>
</evidence>
<dbReference type="InterPro" id="IPR029058">
    <property type="entry name" value="AB_hydrolase_fold"/>
</dbReference>
<dbReference type="InterPro" id="IPR000033">
    <property type="entry name" value="LDLR_classB_rpt"/>
</dbReference>
<dbReference type="Gene3D" id="2.120.10.30">
    <property type="entry name" value="TolB, C-terminal domain"/>
    <property type="match status" value="1"/>
</dbReference>
<dbReference type="Pfam" id="PF03283">
    <property type="entry name" value="PAE"/>
    <property type="match status" value="1"/>
</dbReference>
<evidence type="ECO:0000256" key="3">
    <source>
        <dbReference type="SAM" id="Phobius"/>
    </source>
</evidence>
<dbReference type="SUPFAM" id="SSF63825">
    <property type="entry name" value="YWTD domain"/>
    <property type="match status" value="1"/>
</dbReference>
<dbReference type="PANTHER" id="PTHR21562">
    <property type="entry name" value="NOTUM-RELATED"/>
    <property type="match status" value="1"/>
</dbReference>
<protein>
    <submittedName>
        <fullName evidence="4">Uncharacterized protein</fullName>
    </submittedName>
</protein>
<proteinExistence type="inferred from homology"/>
<keyword evidence="3" id="KW-1133">Transmembrane helix</keyword>
<gene>
    <name evidence="4" type="ORF">MGAL_10B052541</name>
</gene>
<comment type="caution">
    <text evidence="4">The sequence shown here is derived from an EMBL/GenBank/DDBJ whole genome shotgun (WGS) entry which is preliminary data.</text>
</comment>
<keyword evidence="3" id="KW-0472">Membrane</keyword>
<dbReference type="SMART" id="SM00135">
    <property type="entry name" value="LY"/>
    <property type="match status" value="2"/>
</dbReference>
<name>A0A8B6G1C6_MYTGA</name>
<reference evidence="4" key="1">
    <citation type="submission" date="2018-11" db="EMBL/GenBank/DDBJ databases">
        <authorList>
            <person name="Alioto T."/>
            <person name="Alioto T."/>
        </authorList>
    </citation>
    <scope>NUCLEOTIDE SEQUENCE</scope>
</reference>
<dbReference type="AlphaFoldDB" id="A0A8B6G1C6"/>